<dbReference type="SUPFAM" id="SSF57184">
    <property type="entry name" value="Growth factor receptor domain"/>
    <property type="match status" value="19"/>
</dbReference>
<feature type="domain" description="EGF-like" evidence="2">
    <location>
        <begin position="566"/>
        <end position="600"/>
    </location>
</feature>
<feature type="domain" description="EGF-like" evidence="2">
    <location>
        <begin position="1273"/>
        <end position="1307"/>
    </location>
</feature>
<dbReference type="InterPro" id="IPR000742">
    <property type="entry name" value="EGF"/>
</dbReference>
<feature type="domain" description="EGF-like" evidence="2">
    <location>
        <begin position="1200"/>
        <end position="1234"/>
    </location>
</feature>
<feature type="domain" description="EGF-like" evidence="2">
    <location>
        <begin position="1839"/>
        <end position="1874"/>
    </location>
</feature>
<feature type="signal peptide" evidence="1">
    <location>
        <begin position="1"/>
        <end position="18"/>
    </location>
</feature>
<feature type="domain" description="EGF-like" evidence="2">
    <location>
        <begin position="1308"/>
        <end position="1337"/>
    </location>
</feature>
<feature type="domain" description="EGF-like" evidence="2">
    <location>
        <begin position="882"/>
        <end position="915"/>
    </location>
</feature>
<dbReference type="InterPro" id="IPR009030">
    <property type="entry name" value="Growth_fac_rcpt_cys_sf"/>
</dbReference>
<feature type="domain" description="EGF-like" evidence="2">
    <location>
        <begin position="312"/>
        <end position="347"/>
    </location>
</feature>
<feature type="domain" description="EGF-like" evidence="2">
    <location>
        <begin position="1985"/>
        <end position="2019"/>
    </location>
</feature>
<feature type="domain" description="EGF-like" evidence="2">
    <location>
        <begin position="1410"/>
        <end position="1441"/>
    </location>
</feature>
<feature type="domain" description="EGF-like" evidence="2">
    <location>
        <begin position="1552"/>
        <end position="1585"/>
    </location>
</feature>
<dbReference type="PANTHER" id="PTHR23275">
    <property type="entry name" value="CABRIOLET.-RELATED"/>
    <property type="match status" value="1"/>
</dbReference>
<feature type="domain" description="EGF-like" evidence="2">
    <location>
        <begin position="1729"/>
        <end position="1766"/>
    </location>
</feature>
<feature type="domain" description="EGF-like" evidence="2">
    <location>
        <begin position="1480"/>
        <end position="1513"/>
    </location>
</feature>
<feature type="domain" description="EGF-like" evidence="2">
    <location>
        <begin position="740"/>
        <end position="769"/>
    </location>
</feature>
<feature type="domain" description="EGF-like" evidence="2">
    <location>
        <begin position="1338"/>
        <end position="1373"/>
    </location>
</feature>
<feature type="domain" description="EGF-like" evidence="2">
    <location>
        <begin position="770"/>
        <end position="805"/>
    </location>
</feature>
<feature type="domain" description="EGF-like" evidence="2">
    <location>
        <begin position="2950"/>
        <end position="2983"/>
    </location>
</feature>
<dbReference type="SMART" id="SM00181">
    <property type="entry name" value="EGF"/>
    <property type="match status" value="44"/>
</dbReference>
<feature type="domain" description="EGF-like" evidence="2">
    <location>
        <begin position="2622"/>
        <end position="2657"/>
    </location>
</feature>
<evidence type="ECO:0000256" key="1">
    <source>
        <dbReference type="SAM" id="SignalP"/>
    </source>
</evidence>
<keyword evidence="4" id="KW-1185">Reference proteome</keyword>
<feature type="domain" description="EGF-like" evidence="2">
    <location>
        <begin position="710"/>
        <end position="739"/>
    </location>
</feature>
<feature type="domain" description="EGF-like" evidence="2">
    <location>
        <begin position="133"/>
        <end position="172"/>
    </location>
</feature>
<dbReference type="Proteomes" id="UP000549394">
    <property type="component" value="Unassembled WGS sequence"/>
</dbReference>
<feature type="domain" description="EGF-like" evidence="2">
    <location>
        <begin position="25"/>
        <end position="59"/>
    </location>
</feature>
<dbReference type="SMART" id="SM00261">
    <property type="entry name" value="FU"/>
    <property type="match status" value="27"/>
</dbReference>
<reference evidence="3 4" key="1">
    <citation type="submission" date="2020-08" db="EMBL/GenBank/DDBJ databases">
        <authorList>
            <person name="Hejnol A."/>
        </authorList>
    </citation>
    <scope>NUCLEOTIDE SEQUENCE [LARGE SCALE GENOMIC DNA]</scope>
</reference>
<feature type="domain" description="EGF-like" evidence="2">
    <location>
        <begin position="2324"/>
        <end position="2363"/>
    </location>
</feature>
<feature type="domain" description="EGF-like" evidence="2">
    <location>
        <begin position="1912"/>
        <end position="1946"/>
    </location>
</feature>
<feature type="domain" description="EGF-like" evidence="2">
    <location>
        <begin position="1095"/>
        <end position="1126"/>
    </location>
</feature>
<feature type="domain" description="EGF-like" evidence="2">
    <location>
        <begin position="845"/>
        <end position="881"/>
    </location>
</feature>
<sequence>MTPLWVIFACFCVYSVENAAVPTKTCTAIQNCDDCSNPALTCTRCPAGYTIKSDGQKCLPCPDNCLSCNNTEAEKTVCLECKPSYWLKSSDKVCEKCPNNCATCKEKGTSGTAECITCFFSHGLKNDKTGCVPCSAMTGCTVCKDSNDDNVADICEACSSNQGLKGDKKGCVGKILSIFLMQFQKIYMLFIPFVACPSNCQVCTDADNDGKAECSSCSNLFGLKPDKTGCASCSALGSECLTCTIGNDQTTPSSCDSCTGGYVVRGNKQGCSKCPDGCKIDKCSDSQGTGTAICEECKDTWGVKISKAGCVRCNANCNKCTVEADETTTKCTECVARYEKTNMNTCDFCPENCLSCEISNGKVVCKSSGCKQKYAWKSDDGSCVKCPVNCNECSYSGGISKCRSGKCISGYTDRVSDGKCYQCPDRCSKCSDDGTKTKCGWQYCQIGSAWKGDDGSCPECPSGCKYCYADREYLIKCSICHEKKTLTSDRAGCTDCPINCNECELVDNVAKCLDQQCYDGYYRDDNGQCKACSTGCKSCIKSGSTTECLVCKAYYVMNPTTKKCVSCPGGCETGKCQFSSTKSVCSKCLKGFVLSDGSCRGCPSNCDTCKYEGGKTICTTCSAKHYHVQTQMCIACPPGCKSCTESGTTVICNTNQCLSGYEYYNNKCYKCPSKCTSCTGIWSASVFKTVCDTNKCSGAFATDSNGLCQPCSENCESCTSPGKCSKCNTGYILAGSACEACATNCADCSQPGKCSTCLPGYKLDSDECKECAAKDQCETCNDQGAGRCDYCKLGYVVKDNSQACLQCPAGCNYCEQKSPTSDDPWCKPGGCKIGFAQKRNRDCTECPPGCAECTYDATETNLLCRAGKCKQGYTESSGVCVRCADNCITCNAQGKCNEKGCKSGYTRSSNGQQCDKCANNCFKCDIKGAAKCDEDGCNTGFAYDNEICQPCQPTVCSRCSKKDKCDNGGCIGNYILKDEICQKCDDNCKTARCTQNGPGKCDVGECKDHYVLDSNNECKRCDNNCEDNQCGGFTVGGKCNELKCKLHYTWESDSCHQCDTNCYFCDGWGKTKCDVDRCFEGYRIKLDSSVHTCETCSVTNCAKCDADRTQCQKCKKGYTLNSNTCDKCSDNCDYCDVDGKDTCDQGWCSSGYGWNPDTRLCAQCANSCTKCSKYGHNKCDSAAHCPADKGYDSTNHDCLTCDSNCNPGKCTEAGKCSADQCQSGFKLKGDNTCEACADTCKTCKEANDATKCLSCKAANQFVTDLVGGSSCIQCASNCKVGQCFAAGKCNKDQCMDGYMLATDYTCTECGSNCKTCSAVGKCTSCMGNRFLSGDQCLTCDPNCKPGKCSAENKCDSQQCMNNYKFKADDQTCEKCHDECATCAAASDASKCLTCTATRSSDNVAGGTCVVCDPNCKAEKCTTAGQCSECSDGYALDGNVCKPCHADCTTCAQHNDAAQCKSCNDPMKGIKDGAGTGECIACDVNCKLGQCTTAGQCKADECKDGYALDGNFCKPCHPDCATCKAHNDKDKCLTCASPNKGSEDASNGGACVVCDPNCQPGECTVANQCNTDKCIDGYASEGTGCTKCHVSCKTCKAHTVDNKCLSCMDITKGVKDTALGGQCIACHANCKLGKCDTAGQCDNGECKDGYASDGTSCAACHPSCATCTTANDANACKTCVSATGSTDAATGGSCVVCDPNCQPGQCNEAGKCNAGKCKDGYALDSNVCKPCHADCTTCAQHNDAAQCNSCVDLTKGIKDGAATGECIACDVNCKLGQCTTAGQCSDGKCKDGYASDGTACKPCHPDCATCSVHGNAAKCLTCVSPSKGSADAGAGGACVVCHENCQSGQCIEVGKCNVDKCTAGYIYKTADKTCEACHGDCLTCTVADDNTKCLSCIYPKATTNPIDGGSCISCDSNCKEGECTAAGKCNKDKCKDNYMWQSDGTCAQCASDCKTCSVKADASKCLTCVDLSKTSTNSVDGGSCVACHDSCKSGKCSSTGKCYGDLCSVGFFLKSDGTCQACDQTCSTCFGSTLSDCITCKGDRFSSGGKCIKCHEECMTNECTEDGSCKKNKCKDGFTNNVRTGNTVSELQCSKACVSNCRRCDNAGENKCDKGMCKDGYVWVNSGECAACSSNCMSCYTNGKDKCDTGKCMSGYTYDSSDKTCKACGSNCLKCDKTGAGACDYDQCVNNMIYDKASQTCKSCDVNCQPYQCYNSGRLDSKCNDDKCKTNLKIDSTTKTCKPCHANCKAGQCTEPDTCTNGQCMDRYVSDGNKCSACSSNCKKCETKGKGKCDEGECDVGFVWVSDSCKKTMCNTGEAMNHLGTCLTCPTGCLKCRIKTNNVTTECIPGLCEQGYTYSNGICVACPSNCDTCFYSQGILKCSKSGCESRYGYKDETCGQCATGCEECSKSGSELACDSSKCLNAYAQVSSNTCLKCYRGCDTCTMNTQTNFLGCSSSSCSTSYTQLADKSCFLCPTNCNSCTYTEALSQTKCDSNKCDTGYVMNNLDKSCHKCPTGCHKCSYTTTPVCDILQCKDGYVQNPISKECKVCPSKCSACFFDEATADAKCYDKGCSINSYMSSGTCLSCNSNCHRCMNVLGTKQCFDQKCSDNYGLKFNDRLCYACPEGCKHCDIATDGTPTCNTCQSGYAMNTADKTCKICPENCNVCDYDAGITDTKCQSGQCKSGFAQKDDNRLGCVQCQTCTACTYNTENPSVPDCVDNTCPAKQQVQTVGKQCGKCPTNCAACDGDLKCTLCDSRYALQATDKQCIVCPADCHSCDSLGNGKTGCKSTGCNSGYVVTDEKLCKKCPDNCLECTYNADTKKSLCKSTRCASRYAITTDFQCMKCPDNCYECVVGAGGKTECNENKCDSRYGWRSSDKNCHKCPDNCATCPEANGVLICDKCVSEFTLSNAECGACPRHCLKCTEEASEGLKCKECEARYVLDDNKNCAACPSNCNKCNINNGEAKCESCDSGYTLNTALTCTVCPSNCQKCEYKNNKAECMICHNGYAINAQKGCSRCADVTQVLNCDTCTNADSTGKGKCLSCVNGYGLKDDAKECLPCSDLKDCLNCRDQALLCNKCSSGFTLTPDKLNCGINCFTCNRSADCANDPKKSSENSTLCVPALGQTCWMHRFEENKVIEHERGCFNSTDCGSRYKSEECQEANGKKECKKCCTTDKCNSQILPGTASHLTSNVLTILTVLLLGVVRAVFY</sequence>
<accession>A0A7I8VWJ8</accession>
<feature type="domain" description="EGF-like" evidence="2">
    <location>
        <begin position="2512"/>
        <end position="2547"/>
    </location>
</feature>
<feature type="domain" description="EGF-like" evidence="2">
    <location>
        <begin position="1514"/>
        <end position="1551"/>
    </location>
</feature>
<feature type="domain" description="EGF-like" evidence="2">
    <location>
        <begin position="983"/>
        <end position="1019"/>
    </location>
</feature>
<evidence type="ECO:0000313" key="3">
    <source>
        <dbReference type="EMBL" id="CAD5118963.1"/>
    </source>
</evidence>
<feature type="domain" description="EGF-like" evidence="2">
    <location>
        <begin position="1695"/>
        <end position="1728"/>
    </location>
</feature>
<proteinExistence type="predicted"/>
<protein>
    <submittedName>
        <fullName evidence="3">DgyrCDS7634</fullName>
    </submittedName>
</protein>
<dbReference type="PANTHER" id="PTHR23275:SF100">
    <property type="entry name" value="EGF-LIKE DOMAIN-CONTAINING PROTEIN"/>
    <property type="match status" value="1"/>
</dbReference>
<feature type="domain" description="EGF-like" evidence="2">
    <location>
        <begin position="60"/>
        <end position="95"/>
    </location>
</feature>
<feature type="domain" description="EGF-like" evidence="2">
    <location>
        <begin position="195"/>
        <end position="231"/>
    </location>
</feature>
<feature type="domain" description="EGF-like" evidence="2">
    <location>
        <begin position="1235"/>
        <end position="1272"/>
    </location>
</feature>
<dbReference type="InterPro" id="IPR006212">
    <property type="entry name" value="Furin_repeat"/>
</dbReference>
<keyword evidence="1" id="KW-0732">Signal</keyword>
<feature type="domain" description="EGF-like" evidence="2">
    <location>
        <begin position="2984"/>
        <end position="3017"/>
    </location>
</feature>
<feature type="domain" description="EGF-like" evidence="2">
    <location>
        <begin position="2737"/>
        <end position="2768"/>
    </location>
</feature>
<feature type="domain" description="EGF-like" evidence="2">
    <location>
        <begin position="1767"/>
        <end position="1800"/>
    </location>
</feature>
<dbReference type="OrthoDB" id="27819at2759"/>
<name>A0A7I8VWJ8_9ANNE</name>
<feature type="domain" description="EGF-like" evidence="2">
    <location>
        <begin position="916"/>
        <end position="949"/>
    </location>
</feature>
<organism evidence="3 4">
    <name type="scientific">Dimorphilus gyrociliatus</name>
    <dbReference type="NCBI Taxonomy" id="2664684"/>
    <lineage>
        <taxon>Eukaryota</taxon>
        <taxon>Metazoa</taxon>
        <taxon>Spiralia</taxon>
        <taxon>Lophotrochozoa</taxon>
        <taxon>Annelida</taxon>
        <taxon>Polychaeta</taxon>
        <taxon>Polychaeta incertae sedis</taxon>
        <taxon>Dinophilidae</taxon>
        <taxon>Dimorphilus</taxon>
    </lineage>
</organism>
<feature type="domain" description="EGF-like" evidence="2">
    <location>
        <begin position="3060"/>
        <end position="3094"/>
    </location>
</feature>
<feature type="domain" description="EGF-like" evidence="2">
    <location>
        <begin position="1801"/>
        <end position="1838"/>
    </location>
</feature>
<dbReference type="EMBL" id="CAJFCJ010000009">
    <property type="protein sequence ID" value="CAD5118963.1"/>
    <property type="molecule type" value="Genomic_DNA"/>
</dbReference>
<dbReference type="InterPro" id="IPR052798">
    <property type="entry name" value="Giardia_VSA"/>
</dbReference>
<comment type="caution">
    <text evidence="3">The sequence shown here is derived from an EMBL/GenBank/DDBJ whole genome shotgun (WGS) entry which is preliminary data.</text>
</comment>
<feature type="domain" description="EGF-like" evidence="2">
    <location>
        <begin position="531"/>
        <end position="565"/>
    </location>
</feature>
<feature type="chain" id="PRO_5029836711" evidence="1">
    <location>
        <begin position="19"/>
        <end position="3211"/>
    </location>
</feature>
<feature type="domain" description="EGF-like" evidence="2">
    <location>
        <begin position="3018"/>
        <end position="3059"/>
    </location>
</feature>
<feature type="domain" description="EGF-like" evidence="2">
    <location>
        <begin position="1442"/>
        <end position="1479"/>
    </location>
</feature>
<gene>
    <name evidence="3" type="ORF">DGYR_LOCUS7263</name>
</gene>
<feature type="domain" description="EGF-like" evidence="2">
    <location>
        <begin position="1624"/>
        <end position="1657"/>
    </location>
</feature>
<feature type="domain" description="EGF-like" evidence="2">
    <location>
        <begin position="2915"/>
        <end position="2949"/>
    </location>
</feature>
<feature type="domain" description="EGF-like" evidence="2">
    <location>
        <begin position="2127"/>
        <end position="2165"/>
    </location>
</feature>
<feature type="domain" description="EGF-like" evidence="2">
    <location>
        <begin position="273"/>
        <end position="311"/>
    </location>
</feature>
<evidence type="ECO:0000259" key="2">
    <source>
        <dbReference type="SMART" id="SM00181"/>
    </source>
</evidence>
<evidence type="ECO:0000313" key="4">
    <source>
        <dbReference type="Proteomes" id="UP000549394"/>
    </source>
</evidence>